<evidence type="ECO:0000313" key="3">
    <source>
        <dbReference type="Proteomes" id="UP000054721"/>
    </source>
</evidence>
<feature type="transmembrane region" description="Helical" evidence="1">
    <location>
        <begin position="42"/>
        <end position="59"/>
    </location>
</feature>
<reference evidence="2 3" key="1">
    <citation type="submission" date="2015-05" db="EMBL/GenBank/DDBJ databases">
        <title>Evolution of Trichinella species and genotypes.</title>
        <authorList>
            <person name="Korhonen P.K."/>
            <person name="Edoardo P."/>
            <person name="Giuseppe L.R."/>
            <person name="Gasser R.B."/>
        </authorList>
    </citation>
    <scope>NUCLEOTIDE SEQUENCE [LARGE SCALE GENOMIC DNA]</scope>
    <source>
        <strain evidence="2">ISS10</strain>
    </source>
</reference>
<dbReference type="AlphaFoldDB" id="A0A0V1L6Z1"/>
<protein>
    <submittedName>
        <fullName evidence="2">Uncharacterized protein</fullName>
    </submittedName>
</protein>
<evidence type="ECO:0000256" key="1">
    <source>
        <dbReference type="SAM" id="Phobius"/>
    </source>
</evidence>
<comment type="caution">
    <text evidence="2">The sequence shown here is derived from an EMBL/GenBank/DDBJ whole genome shotgun (WGS) entry which is preliminary data.</text>
</comment>
<keyword evidence="1" id="KW-1133">Transmembrane helix</keyword>
<name>A0A0V1L6Z1_9BILA</name>
<keyword evidence="1" id="KW-0472">Membrane</keyword>
<evidence type="ECO:0000313" key="2">
    <source>
        <dbReference type="EMBL" id="KRZ55305.1"/>
    </source>
</evidence>
<accession>A0A0V1L6Z1</accession>
<feature type="transmembrane region" description="Helical" evidence="1">
    <location>
        <begin position="20"/>
        <end position="36"/>
    </location>
</feature>
<keyword evidence="1" id="KW-0812">Transmembrane</keyword>
<dbReference type="Proteomes" id="UP000054721">
    <property type="component" value="Unassembled WGS sequence"/>
</dbReference>
<proteinExistence type="predicted"/>
<dbReference type="STRING" id="6335.A0A0V1L6Z1"/>
<keyword evidence="3" id="KW-1185">Reference proteome</keyword>
<sequence>MFLREFRKEKARRKTENGRFFRLIIALLIMISYERVKKFGDHYIIDVISLILFELLNICSQPSIFLQSSISFIIGFW</sequence>
<dbReference type="EMBL" id="JYDW01000118">
    <property type="protein sequence ID" value="KRZ55305.1"/>
    <property type="molecule type" value="Genomic_DNA"/>
</dbReference>
<organism evidence="2 3">
    <name type="scientific">Trichinella nativa</name>
    <dbReference type="NCBI Taxonomy" id="6335"/>
    <lineage>
        <taxon>Eukaryota</taxon>
        <taxon>Metazoa</taxon>
        <taxon>Ecdysozoa</taxon>
        <taxon>Nematoda</taxon>
        <taxon>Enoplea</taxon>
        <taxon>Dorylaimia</taxon>
        <taxon>Trichinellida</taxon>
        <taxon>Trichinellidae</taxon>
        <taxon>Trichinella</taxon>
    </lineage>
</organism>
<gene>
    <name evidence="2" type="ORF">T02_3205</name>
</gene>